<evidence type="ECO:0000313" key="2">
    <source>
        <dbReference type="EMBL" id="MDA7423947.1"/>
    </source>
</evidence>
<feature type="domain" description="Glycosyltransferase subfamily 4-like N-terminal" evidence="1">
    <location>
        <begin position="52"/>
        <end position="151"/>
    </location>
</feature>
<dbReference type="EMBL" id="JAQIOY010000001">
    <property type="protein sequence ID" value="MDA7423947.1"/>
    <property type="molecule type" value="Genomic_DNA"/>
</dbReference>
<dbReference type="InterPro" id="IPR050194">
    <property type="entry name" value="Glycosyltransferase_grp1"/>
</dbReference>
<proteinExistence type="predicted"/>
<reference evidence="2 3" key="1">
    <citation type="submission" date="2023-01" db="EMBL/GenBank/DDBJ databases">
        <title>Thalassococcus onchidii sp. nov., isolated from a marine invertebrate from the South China Sea.</title>
        <authorList>
            <person name="Xu S."/>
            <person name="Liu Z."/>
            <person name="Xu Y."/>
        </authorList>
    </citation>
    <scope>NUCLEOTIDE SEQUENCE [LARGE SCALE GENOMIC DNA]</scope>
    <source>
        <strain evidence="2 3">KCTC 32084</strain>
    </source>
</reference>
<evidence type="ECO:0000313" key="3">
    <source>
        <dbReference type="Proteomes" id="UP001210720"/>
    </source>
</evidence>
<dbReference type="PANTHER" id="PTHR45947">
    <property type="entry name" value="SULFOQUINOVOSYL TRANSFERASE SQD2"/>
    <property type="match status" value="1"/>
</dbReference>
<dbReference type="CDD" id="cd03801">
    <property type="entry name" value="GT4_PimA-like"/>
    <property type="match status" value="1"/>
</dbReference>
<sequence>MTKLPQILHLVDDATPGGVTRVLEHIRTCPMMADAGEHIVQTVSPRGRLPHCNADMIVSHLSMNWRRLPALITFRARHAGTPLVHVEHSYTEAFTILNVKSKLRFFTMLRTAYALFDTVVAVSAEQGAWLKRRRLVSEQTLRVIAPVVPLDQFRALKAPTGKPRVIGAIGRLHRQKGFDVLLQAFRSLPDRDIALHVYGVGPEEEALREIANGDPRICFYGYCDRPEIVMNAIDVVAMPSRWEAFGLVALEARAAGRGLVCTDMDGLSMSGGDDARFVRGHNIRDWTKVLQETLAQDVNAVAPDRVAGCEAAFAENWQGLIEHHLPQQSVRIRKTKNGAAGLAVVSAN</sequence>
<dbReference type="Pfam" id="PF13692">
    <property type="entry name" value="Glyco_trans_1_4"/>
    <property type="match status" value="1"/>
</dbReference>
<name>A0ABT4XPX3_9RHOB</name>
<dbReference type="PANTHER" id="PTHR45947:SF3">
    <property type="entry name" value="SULFOQUINOVOSYL TRANSFERASE SQD2"/>
    <property type="match status" value="1"/>
</dbReference>
<organism evidence="2 3">
    <name type="scientific">Thalassococcus lentus</name>
    <dbReference type="NCBI Taxonomy" id="1210524"/>
    <lineage>
        <taxon>Bacteria</taxon>
        <taxon>Pseudomonadati</taxon>
        <taxon>Pseudomonadota</taxon>
        <taxon>Alphaproteobacteria</taxon>
        <taxon>Rhodobacterales</taxon>
        <taxon>Roseobacteraceae</taxon>
        <taxon>Thalassococcus</taxon>
    </lineage>
</organism>
<gene>
    <name evidence="2" type="ORF">PFY00_04360</name>
</gene>
<dbReference type="Pfam" id="PF13439">
    <property type="entry name" value="Glyco_transf_4"/>
    <property type="match status" value="1"/>
</dbReference>
<dbReference type="SUPFAM" id="SSF53756">
    <property type="entry name" value="UDP-Glycosyltransferase/glycogen phosphorylase"/>
    <property type="match status" value="1"/>
</dbReference>
<dbReference type="Gene3D" id="3.40.50.2000">
    <property type="entry name" value="Glycogen Phosphorylase B"/>
    <property type="match status" value="2"/>
</dbReference>
<dbReference type="RefSeq" id="WP_271431276.1">
    <property type="nucleotide sequence ID" value="NZ_JAQIOY010000001.1"/>
</dbReference>
<protein>
    <submittedName>
        <fullName evidence="2">Glycosyltransferase family 4 protein</fullName>
    </submittedName>
</protein>
<dbReference type="Proteomes" id="UP001210720">
    <property type="component" value="Unassembled WGS sequence"/>
</dbReference>
<comment type="caution">
    <text evidence="2">The sequence shown here is derived from an EMBL/GenBank/DDBJ whole genome shotgun (WGS) entry which is preliminary data.</text>
</comment>
<accession>A0ABT4XPX3</accession>
<evidence type="ECO:0000259" key="1">
    <source>
        <dbReference type="Pfam" id="PF13439"/>
    </source>
</evidence>
<dbReference type="InterPro" id="IPR028098">
    <property type="entry name" value="Glyco_trans_4-like_N"/>
</dbReference>
<keyword evidence="3" id="KW-1185">Reference proteome</keyword>